<dbReference type="InterPro" id="IPR051300">
    <property type="entry name" value="HMX_Homeobox_TF"/>
</dbReference>
<dbReference type="Proteomes" id="UP000288216">
    <property type="component" value="Unassembled WGS sequence"/>
</dbReference>
<evidence type="ECO:0000259" key="12">
    <source>
        <dbReference type="PROSITE" id="PS50071"/>
    </source>
</evidence>
<keyword evidence="6" id="KW-0804">Transcription</keyword>
<dbReference type="PANTHER" id="PTHR46110">
    <property type="entry name" value="HOMEOBOX PROTEIN HMX"/>
    <property type="match status" value="1"/>
</dbReference>
<keyword evidence="4 9" id="KW-0238">DNA-binding</keyword>
<sequence>MPDKVTGTQGTPPTHQRSSFFIENLLRNHSSGKAAGRTEGNEGQLAPRCSLFPSGTAGKHCSQLCCHICSLGHSARSSPLRDSVLQWYTAARHTCTGCPSPDSLKQEGSSLEEEHCLSLTASDLDFPPVSHKREASGQEEDERPGGRRSEAGISSPAVRSQTDSEQKAGRKKKTRTVFSRSQVFQLESTFDMKRYLSSSERAGLAASLHLTETQVKIWFQNRRNKWKRQLAADLEAVNLSHNAQRIVRVPILYHENTPPGALSFSLPQVPPPLVSFASSANYPLATFTPSMSFLRSQMSGLV</sequence>
<feature type="region of interest" description="Disordered" evidence="11">
    <location>
        <begin position="123"/>
        <end position="174"/>
    </location>
</feature>
<keyword evidence="5 9" id="KW-0371">Homeobox</keyword>
<evidence type="ECO:0000256" key="8">
    <source>
        <dbReference type="ARBA" id="ARBA00038165"/>
    </source>
</evidence>
<gene>
    <name evidence="13" type="ORF">scyTo_0006678</name>
</gene>
<comment type="similarity">
    <text evidence="8">Belongs to the HMX homeobox family.</text>
</comment>
<feature type="domain" description="Homeobox" evidence="12">
    <location>
        <begin position="169"/>
        <end position="229"/>
    </location>
</feature>
<evidence type="ECO:0000256" key="10">
    <source>
        <dbReference type="RuleBase" id="RU000682"/>
    </source>
</evidence>
<dbReference type="STRING" id="75743.A0A401PJB2"/>
<dbReference type="CDD" id="cd00086">
    <property type="entry name" value="homeodomain"/>
    <property type="match status" value="1"/>
</dbReference>
<feature type="DNA-binding region" description="Homeobox" evidence="9">
    <location>
        <begin position="171"/>
        <end position="230"/>
    </location>
</feature>
<evidence type="ECO:0000313" key="14">
    <source>
        <dbReference type="Proteomes" id="UP000288216"/>
    </source>
</evidence>
<name>A0A401PJB2_SCYTO</name>
<reference evidence="13 14" key="1">
    <citation type="journal article" date="2018" name="Nat. Ecol. Evol.">
        <title>Shark genomes provide insights into elasmobranch evolution and the origin of vertebrates.</title>
        <authorList>
            <person name="Hara Y"/>
            <person name="Yamaguchi K"/>
            <person name="Onimaru K"/>
            <person name="Kadota M"/>
            <person name="Koyanagi M"/>
            <person name="Keeley SD"/>
            <person name="Tatsumi K"/>
            <person name="Tanaka K"/>
            <person name="Motone F"/>
            <person name="Kageyama Y"/>
            <person name="Nozu R"/>
            <person name="Adachi N"/>
            <person name="Nishimura O"/>
            <person name="Nakagawa R"/>
            <person name="Tanegashima C"/>
            <person name="Kiyatake I"/>
            <person name="Matsumoto R"/>
            <person name="Murakumo K"/>
            <person name="Nishida K"/>
            <person name="Terakita A"/>
            <person name="Kuratani S"/>
            <person name="Sato K"/>
            <person name="Hyodo S Kuraku.S."/>
        </authorList>
    </citation>
    <scope>NUCLEOTIDE SEQUENCE [LARGE SCALE GENOMIC DNA]</scope>
</reference>
<proteinExistence type="inferred from homology"/>
<evidence type="ECO:0000256" key="3">
    <source>
        <dbReference type="ARBA" id="ARBA00023015"/>
    </source>
</evidence>
<dbReference type="Gene3D" id="1.10.10.60">
    <property type="entry name" value="Homeodomain-like"/>
    <property type="match status" value="1"/>
</dbReference>
<dbReference type="OrthoDB" id="6159439at2759"/>
<keyword evidence="14" id="KW-1185">Reference proteome</keyword>
<keyword evidence="7 9" id="KW-0539">Nucleus</keyword>
<dbReference type="PROSITE" id="PS00027">
    <property type="entry name" value="HOMEOBOX_1"/>
    <property type="match status" value="1"/>
</dbReference>
<evidence type="ECO:0000256" key="6">
    <source>
        <dbReference type="ARBA" id="ARBA00023163"/>
    </source>
</evidence>
<evidence type="ECO:0000256" key="5">
    <source>
        <dbReference type="ARBA" id="ARBA00023155"/>
    </source>
</evidence>
<dbReference type="PANTHER" id="PTHR46110:SF1">
    <property type="entry name" value="HOMEOBOX PROTEIN HMX1"/>
    <property type="match status" value="1"/>
</dbReference>
<dbReference type="SMART" id="SM00389">
    <property type="entry name" value="HOX"/>
    <property type="match status" value="1"/>
</dbReference>
<dbReference type="EMBL" id="BFAA01002295">
    <property type="protein sequence ID" value="GCB73223.1"/>
    <property type="molecule type" value="Genomic_DNA"/>
</dbReference>
<protein>
    <recommendedName>
        <fullName evidence="12">Homeobox domain-containing protein</fullName>
    </recommendedName>
</protein>
<dbReference type="SUPFAM" id="SSF46689">
    <property type="entry name" value="Homeodomain-like"/>
    <property type="match status" value="1"/>
</dbReference>
<evidence type="ECO:0000256" key="11">
    <source>
        <dbReference type="SAM" id="MobiDB-lite"/>
    </source>
</evidence>
<evidence type="ECO:0000256" key="7">
    <source>
        <dbReference type="ARBA" id="ARBA00023242"/>
    </source>
</evidence>
<dbReference type="GO" id="GO:0005634">
    <property type="term" value="C:nucleus"/>
    <property type="evidence" value="ECO:0007669"/>
    <property type="project" value="UniProtKB-SubCell"/>
</dbReference>
<dbReference type="InterPro" id="IPR009057">
    <property type="entry name" value="Homeodomain-like_sf"/>
</dbReference>
<dbReference type="InterPro" id="IPR020479">
    <property type="entry name" value="HD_metazoa"/>
</dbReference>
<comment type="caution">
    <text evidence="13">The sequence shown here is derived from an EMBL/GenBank/DDBJ whole genome shotgun (WGS) entry which is preliminary data.</text>
</comment>
<dbReference type="InterPro" id="IPR017970">
    <property type="entry name" value="Homeobox_CS"/>
</dbReference>
<evidence type="ECO:0000256" key="4">
    <source>
        <dbReference type="ARBA" id="ARBA00023125"/>
    </source>
</evidence>
<evidence type="ECO:0000313" key="13">
    <source>
        <dbReference type="EMBL" id="GCB73223.1"/>
    </source>
</evidence>
<dbReference type="FunFam" id="1.10.10.60:FF:000053">
    <property type="entry name" value="H6 family homeobox 2"/>
    <property type="match status" value="1"/>
</dbReference>
<evidence type="ECO:0000256" key="1">
    <source>
        <dbReference type="ARBA" id="ARBA00004123"/>
    </source>
</evidence>
<dbReference type="PROSITE" id="PS50071">
    <property type="entry name" value="HOMEOBOX_2"/>
    <property type="match status" value="1"/>
</dbReference>
<dbReference type="GO" id="GO:0000977">
    <property type="term" value="F:RNA polymerase II transcription regulatory region sequence-specific DNA binding"/>
    <property type="evidence" value="ECO:0007669"/>
    <property type="project" value="TreeGrafter"/>
</dbReference>
<evidence type="ECO:0000256" key="2">
    <source>
        <dbReference type="ARBA" id="ARBA00022473"/>
    </source>
</evidence>
<organism evidence="13 14">
    <name type="scientific">Scyliorhinus torazame</name>
    <name type="common">Cloudy catshark</name>
    <name type="synonym">Catulus torazame</name>
    <dbReference type="NCBI Taxonomy" id="75743"/>
    <lineage>
        <taxon>Eukaryota</taxon>
        <taxon>Metazoa</taxon>
        <taxon>Chordata</taxon>
        <taxon>Craniata</taxon>
        <taxon>Vertebrata</taxon>
        <taxon>Chondrichthyes</taxon>
        <taxon>Elasmobranchii</taxon>
        <taxon>Galeomorphii</taxon>
        <taxon>Galeoidea</taxon>
        <taxon>Carcharhiniformes</taxon>
        <taxon>Scyliorhinidae</taxon>
        <taxon>Scyliorhinus</taxon>
    </lineage>
</organism>
<dbReference type="PRINTS" id="PR00024">
    <property type="entry name" value="HOMEOBOX"/>
</dbReference>
<evidence type="ECO:0000256" key="9">
    <source>
        <dbReference type="PROSITE-ProRule" id="PRU00108"/>
    </source>
</evidence>
<accession>A0A401PJB2</accession>
<dbReference type="Pfam" id="PF00046">
    <property type="entry name" value="Homeodomain"/>
    <property type="match status" value="1"/>
</dbReference>
<dbReference type="AlphaFoldDB" id="A0A401PJB2"/>
<keyword evidence="3" id="KW-0805">Transcription regulation</keyword>
<comment type="subcellular location">
    <subcellularLocation>
        <location evidence="1 9 10">Nucleus</location>
    </subcellularLocation>
</comment>
<dbReference type="GO" id="GO:0000981">
    <property type="term" value="F:DNA-binding transcription factor activity, RNA polymerase II-specific"/>
    <property type="evidence" value="ECO:0007669"/>
    <property type="project" value="InterPro"/>
</dbReference>
<dbReference type="InterPro" id="IPR001356">
    <property type="entry name" value="HD"/>
</dbReference>
<dbReference type="GO" id="GO:0045892">
    <property type="term" value="P:negative regulation of DNA-templated transcription"/>
    <property type="evidence" value="ECO:0007669"/>
    <property type="project" value="TreeGrafter"/>
</dbReference>
<keyword evidence="2" id="KW-0217">Developmental protein</keyword>